<gene>
    <name evidence="1" type="ORF">RBB84_12355</name>
</gene>
<dbReference type="AlphaFoldDB" id="A0AAU7V3Q4"/>
<accession>A0AAU7V3Q4</accession>
<dbReference type="EMBL" id="CP132970">
    <property type="protein sequence ID" value="XBW06621.1"/>
    <property type="molecule type" value="Genomic_DNA"/>
</dbReference>
<evidence type="ECO:0000313" key="1">
    <source>
        <dbReference type="EMBL" id="XBW06621.1"/>
    </source>
</evidence>
<proteinExistence type="predicted"/>
<protein>
    <submittedName>
        <fullName evidence="1">Uncharacterized protein</fullName>
    </submittedName>
</protein>
<organism evidence="1">
    <name type="scientific">Rhodococcus sp. D-6</name>
    <dbReference type="NCBI Taxonomy" id="1387842"/>
    <lineage>
        <taxon>Bacteria</taxon>
        <taxon>Bacillati</taxon>
        <taxon>Actinomycetota</taxon>
        <taxon>Actinomycetes</taxon>
        <taxon>Mycobacteriales</taxon>
        <taxon>Nocardiaceae</taxon>
        <taxon>Rhodococcus</taxon>
    </lineage>
</organism>
<sequence length="267" mass="28870">MDLDVLNVNQVSGHSVIDADLGIGGRRLMVLSGIAIPFWSVDSDELHQTDCRVNLRVQAGNVESATIHVGLASIRNDDSSWVFASDVARWEVNAAGELILIVHLALLGEPSSLYRFSYQVVLTTRVVTTEISGKIRWKPGVFTPPGSALTASAIGPLLRVTLNERTVTKFAGSSTTFAYENETLKPIGAGEIVNVRLTDGEYLADYRISGCPKGIELKVTVEPVGFPPGVKYVTFPEQNGGDVVNLSVANPSRTNVDFRVDVYRGPK</sequence>
<name>A0AAU7V3Q4_9NOCA</name>
<dbReference type="KEGG" id="rhox:RBB84_12355"/>
<reference evidence="1" key="1">
    <citation type="submission" date="2023-08" db="EMBL/GenBank/DDBJ databases">
        <title>The novel hydrolase IpcH responsible for the initial isoprocarb degradation step in Rhodococcus sp. D-6.</title>
        <authorList>
            <person name="Zhu Q."/>
        </authorList>
    </citation>
    <scope>NUCLEOTIDE SEQUENCE</scope>
    <source>
        <strain evidence="1">D-6</strain>
    </source>
</reference>
<dbReference type="RefSeq" id="WP_350247596.1">
    <property type="nucleotide sequence ID" value="NZ_CP132970.1"/>
</dbReference>